<name>A0A940YGP2_9BURK</name>
<sequence>MPIQIGQVDATVETRGDAPAAAADGGPASELPDDALRQHLEALMQRSAELEDRLRAWGRDD</sequence>
<dbReference type="EMBL" id="JAGQDE010000001">
    <property type="protein sequence ID" value="MBQ0957499.1"/>
    <property type="molecule type" value="Genomic_DNA"/>
</dbReference>
<evidence type="ECO:0000256" key="2">
    <source>
        <dbReference type="SAM" id="MobiDB-lite"/>
    </source>
</evidence>
<evidence type="ECO:0000256" key="1">
    <source>
        <dbReference type="SAM" id="Coils"/>
    </source>
</evidence>
<evidence type="ECO:0000313" key="3">
    <source>
        <dbReference type="EMBL" id="MBQ0957499.1"/>
    </source>
</evidence>
<proteinExistence type="predicted"/>
<keyword evidence="4" id="KW-1185">Reference proteome</keyword>
<feature type="compositionally biased region" description="Low complexity" evidence="2">
    <location>
        <begin position="17"/>
        <end position="28"/>
    </location>
</feature>
<comment type="caution">
    <text evidence="3">The sequence shown here is derived from an EMBL/GenBank/DDBJ whole genome shotgun (WGS) entry which is preliminary data.</text>
</comment>
<protein>
    <submittedName>
        <fullName evidence="3">Uncharacterized protein</fullName>
    </submittedName>
</protein>
<keyword evidence="1" id="KW-0175">Coiled coil</keyword>
<evidence type="ECO:0000313" key="4">
    <source>
        <dbReference type="Proteomes" id="UP000678374"/>
    </source>
</evidence>
<feature type="coiled-coil region" evidence="1">
    <location>
        <begin position="33"/>
        <end position="60"/>
    </location>
</feature>
<reference evidence="3" key="1">
    <citation type="submission" date="2021-04" db="EMBL/GenBank/DDBJ databases">
        <title>The genome sequence of Ideonella sp. 4Y11.</title>
        <authorList>
            <person name="Liu Y."/>
        </authorList>
    </citation>
    <scope>NUCLEOTIDE SEQUENCE</scope>
    <source>
        <strain evidence="3">4Y11</strain>
    </source>
</reference>
<dbReference type="RefSeq" id="WP_210799796.1">
    <property type="nucleotide sequence ID" value="NZ_JAGQDE010000001.1"/>
</dbReference>
<gene>
    <name evidence="3" type="ORF">KAK06_00880</name>
</gene>
<dbReference type="AlphaFoldDB" id="A0A940YGP2"/>
<organism evidence="3 4">
    <name type="scientific">Ideonella aquatica</name>
    <dbReference type="NCBI Taxonomy" id="2824119"/>
    <lineage>
        <taxon>Bacteria</taxon>
        <taxon>Pseudomonadati</taxon>
        <taxon>Pseudomonadota</taxon>
        <taxon>Betaproteobacteria</taxon>
        <taxon>Burkholderiales</taxon>
        <taxon>Sphaerotilaceae</taxon>
        <taxon>Ideonella</taxon>
    </lineage>
</organism>
<dbReference type="Proteomes" id="UP000678374">
    <property type="component" value="Unassembled WGS sequence"/>
</dbReference>
<accession>A0A940YGP2</accession>
<feature type="region of interest" description="Disordered" evidence="2">
    <location>
        <begin position="1"/>
        <end position="32"/>
    </location>
</feature>